<sequence>MAMALSGKVAAGRPKRADARRNYDQLLAAAREVFAEHGTDAALDDIAKRAGVGAGTLYRHFPTRDDLLEAVFRDRVEELTVRAEELLDAESPVDALAAWLRAVVVHSTTYRGLAATVMATKLDGGSELTSTCHGAMYAAGAALLDRARRAGQVRPEVSVSDVLKLVNAVAWATEQANDGPDQIGRLMHVVMTGVRTATPALATT</sequence>
<dbReference type="InterPro" id="IPR001647">
    <property type="entry name" value="HTH_TetR"/>
</dbReference>
<evidence type="ECO:0000313" key="6">
    <source>
        <dbReference type="EMBL" id="MBB5896776.1"/>
    </source>
</evidence>
<keyword evidence="7" id="KW-1185">Reference proteome</keyword>
<evidence type="ECO:0000313" key="7">
    <source>
        <dbReference type="Proteomes" id="UP000585638"/>
    </source>
</evidence>
<feature type="domain" description="HTH tetR-type" evidence="5">
    <location>
        <begin position="20"/>
        <end position="79"/>
    </location>
</feature>
<keyword evidence="1" id="KW-0805">Transcription regulation</keyword>
<dbReference type="Proteomes" id="UP000585638">
    <property type="component" value="Unassembled WGS sequence"/>
</dbReference>
<dbReference type="PANTHER" id="PTHR30055:SF234">
    <property type="entry name" value="HTH-TYPE TRANSCRIPTIONAL REGULATOR BETI"/>
    <property type="match status" value="1"/>
</dbReference>
<name>A0A7W9KQC1_9PSEU</name>
<dbReference type="SUPFAM" id="SSF48498">
    <property type="entry name" value="Tetracyclin repressor-like, C-terminal domain"/>
    <property type="match status" value="1"/>
</dbReference>
<dbReference type="InterPro" id="IPR049445">
    <property type="entry name" value="TetR_SbtR-like_C"/>
</dbReference>
<reference evidence="6 7" key="1">
    <citation type="submission" date="2020-08" db="EMBL/GenBank/DDBJ databases">
        <title>Sequencing the genomes of 1000 actinobacteria strains.</title>
        <authorList>
            <person name="Klenk H.-P."/>
        </authorList>
    </citation>
    <scope>NUCLEOTIDE SEQUENCE [LARGE SCALE GENOMIC DNA]</scope>
    <source>
        <strain evidence="6 7">DSM 43851</strain>
    </source>
</reference>
<dbReference type="AlphaFoldDB" id="A0A7W9KQC1"/>
<dbReference type="PROSITE" id="PS50977">
    <property type="entry name" value="HTH_TETR_2"/>
    <property type="match status" value="1"/>
</dbReference>
<dbReference type="Gene3D" id="1.10.357.10">
    <property type="entry name" value="Tetracycline Repressor, domain 2"/>
    <property type="match status" value="1"/>
</dbReference>
<comment type="caution">
    <text evidence="6">The sequence shown here is derived from an EMBL/GenBank/DDBJ whole genome shotgun (WGS) entry which is preliminary data.</text>
</comment>
<evidence type="ECO:0000256" key="2">
    <source>
        <dbReference type="ARBA" id="ARBA00023125"/>
    </source>
</evidence>
<dbReference type="Pfam" id="PF21597">
    <property type="entry name" value="TetR_C_43"/>
    <property type="match status" value="1"/>
</dbReference>
<protein>
    <submittedName>
        <fullName evidence="6">AcrR family transcriptional regulator</fullName>
    </submittedName>
</protein>
<accession>A0A7W9KQC1</accession>
<evidence type="ECO:0000256" key="3">
    <source>
        <dbReference type="ARBA" id="ARBA00023163"/>
    </source>
</evidence>
<evidence type="ECO:0000256" key="4">
    <source>
        <dbReference type="PROSITE-ProRule" id="PRU00335"/>
    </source>
</evidence>
<gene>
    <name evidence="6" type="ORF">BJ998_008035</name>
</gene>
<dbReference type="PANTHER" id="PTHR30055">
    <property type="entry name" value="HTH-TYPE TRANSCRIPTIONAL REGULATOR RUTR"/>
    <property type="match status" value="1"/>
</dbReference>
<keyword evidence="2 4" id="KW-0238">DNA-binding</keyword>
<dbReference type="EMBL" id="JACHIR010000002">
    <property type="protein sequence ID" value="MBB5896776.1"/>
    <property type="molecule type" value="Genomic_DNA"/>
</dbReference>
<dbReference type="PRINTS" id="PR00455">
    <property type="entry name" value="HTHTETR"/>
</dbReference>
<keyword evidence="3" id="KW-0804">Transcription</keyword>
<dbReference type="InterPro" id="IPR036271">
    <property type="entry name" value="Tet_transcr_reg_TetR-rel_C_sf"/>
</dbReference>
<dbReference type="Pfam" id="PF00440">
    <property type="entry name" value="TetR_N"/>
    <property type="match status" value="1"/>
</dbReference>
<organism evidence="6 7">
    <name type="scientific">Kutzneria kofuensis</name>
    <dbReference type="NCBI Taxonomy" id="103725"/>
    <lineage>
        <taxon>Bacteria</taxon>
        <taxon>Bacillati</taxon>
        <taxon>Actinomycetota</taxon>
        <taxon>Actinomycetes</taxon>
        <taxon>Pseudonocardiales</taxon>
        <taxon>Pseudonocardiaceae</taxon>
        <taxon>Kutzneria</taxon>
    </lineage>
</organism>
<feature type="DNA-binding region" description="H-T-H motif" evidence="4">
    <location>
        <begin position="42"/>
        <end position="61"/>
    </location>
</feature>
<evidence type="ECO:0000259" key="5">
    <source>
        <dbReference type="PROSITE" id="PS50977"/>
    </source>
</evidence>
<dbReference type="GO" id="GO:0003700">
    <property type="term" value="F:DNA-binding transcription factor activity"/>
    <property type="evidence" value="ECO:0007669"/>
    <property type="project" value="TreeGrafter"/>
</dbReference>
<dbReference type="SUPFAM" id="SSF46689">
    <property type="entry name" value="Homeodomain-like"/>
    <property type="match status" value="1"/>
</dbReference>
<dbReference type="InterPro" id="IPR050109">
    <property type="entry name" value="HTH-type_TetR-like_transc_reg"/>
</dbReference>
<dbReference type="InterPro" id="IPR009057">
    <property type="entry name" value="Homeodomain-like_sf"/>
</dbReference>
<proteinExistence type="predicted"/>
<dbReference type="GO" id="GO:0000976">
    <property type="term" value="F:transcription cis-regulatory region binding"/>
    <property type="evidence" value="ECO:0007669"/>
    <property type="project" value="TreeGrafter"/>
</dbReference>
<evidence type="ECO:0000256" key="1">
    <source>
        <dbReference type="ARBA" id="ARBA00023015"/>
    </source>
</evidence>